<feature type="compositionally biased region" description="Basic and acidic residues" evidence="1">
    <location>
        <begin position="672"/>
        <end position="695"/>
    </location>
</feature>
<dbReference type="Proteomes" id="UP000322000">
    <property type="component" value="Chromosome 17"/>
</dbReference>
<keyword evidence="3" id="KW-1185">Reference proteome</keyword>
<evidence type="ECO:0000256" key="2">
    <source>
        <dbReference type="SAM" id="SignalP"/>
    </source>
</evidence>
<dbReference type="RefSeq" id="XP_026739748.1">
    <property type="nucleotide sequence ID" value="XM_026883947.1"/>
</dbReference>
<evidence type="ECO:0000313" key="3">
    <source>
        <dbReference type="Proteomes" id="UP000322000"/>
    </source>
</evidence>
<keyword evidence="2" id="KW-0732">Signal</keyword>
<feature type="region of interest" description="Disordered" evidence="1">
    <location>
        <begin position="356"/>
        <end position="378"/>
    </location>
</feature>
<sequence length="780" mass="90099">MFNKRLCFALITLLVISNVVYSKKTKKNKRPKDQDESTTLQPNVVAYSTFGFNDVGAYDGFVPTSPDYASFLSGVNQESTTRLYAPAFPSSLDSTGFSGNFGSQSGDAQFFGGNEDMGQPGMLQYTSSSMNFFNNPNFGAAGEQNKNVESEDTNGKNAEDSDAPVYGTKISRNKYRSGNVFNNTEYNMFNGGVSTLSNNKYSNIHESEATQESKPSFAEAHMKYQNNNGFDQNFEHQENEDFGRPSPTNNGFKFQKVVDFTKINYPTAIDTSQFLSGSVQSLNPQNSLMTTQFESSFSNNFNYNNINNNNHKITNSPPKQKDHYNIKDNEESSDKSVVKSSSFFEQDNTLNHVNNNYKHNTHHGNKNSETKKKIKKPWSAGNYSNDFKNWKDASSIKGYGYSTNFSNMNFKYGVSESKNPFNHDEIVPASSNVDLTNYQYPESSYSNFKKLPEFNDDEDYASHSFKDKFKANDYFNQFKNSFSTVPTTTSYWGNAYKTSDYSSYKDHPKKSHFSETGDTTVNIPKRPRKPSFTKTSENKQNDWPSAYHSRPQKLNKPTSDWSKDLFDTRYKSEEDLLGLRTHDTSHPTYLPTYKPSNNVFDNDSEFKNLVDKWRQSYLKTKFKDVRDYESYGSEMKPTHVPIPKPYPVAVPVEKPYPVHIPYVRPVFHHTKPVHEDPENDHFDGDDYMRRPDAKRPTQFKKRPYGTRNKSRRPSRASFQDRNRRRWPERRRPSGYTEHRERHHSRPSEFHPPPYKHHEYERDEDDENSDYARYCRRTGNC</sequence>
<reference evidence="4" key="1">
    <citation type="submission" date="2025-08" db="UniProtKB">
        <authorList>
            <consortium name="RefSeq"/>
        </authorList>
    </citation>
    <scope>IDENTIFICATION</scope>
</reference>
<dbReference type="AlphaFoldDB" id="A0A7E5WGB6"/>
<name>A0A7E5WGB6_TRINI</name>
<evidence type="ECO:0000256" key="1">
    <source>
        <dbReference type="SAM" id="MobiDB-lite"/>
    </source>
</evidence>
<feature type="region of interest" description="Disordered" evidence="1">
    <location>
        <begin position="670"/>
        <end position="769"/>
    </location>
</feature>
<proteinExistence type="predicted"/>
<evidence type="ECO:0000313" key="4">
    <source>
        <dbReference type="RefSeq" id="XP_026739748.1"/>
    </source>
</evidence>
<dbReference type="GeneID" id="113502392"/>
<organism evidence="3 4">
    <name type="scientific">Trichoplusia ni</name>
    <name type="common">Cabbage looper</name>
    <dbReference type="NCBI Taxonomy" id="7111"/>
    <lineage>
        <taxon>Eukaryota</taxon>
        <taxon>Metazoa</taxon>
        <taxon>Ecdysozoa</taxon>
        <taxon>Arthropoda</taxon>
        <taxon>Hexapoda</taxon>
        <taxon>Insecta</taxon>
        <taxon>Pterygota</taxon>
        <taxon>Neoptera</taxon>
        <taxon>Endopterygota</taxon>
        <taxon>Lepidoptera</taxon>
        <taxon>Glossata</taxon>
        <taxon>Ditrysia</taxon>
        <taxon>Noctuoidea</taxon>
        <taxon>Noctuidae</taxon>
        <taxon>Plusiinae</taxon>
        <taxon>Trichoplusia</taxon>
    </lineage>
</organism>
<feature type="compositionally biased region" description="Basic and acidic residues" evidence="1">
    <location>
        <begin position="319"/>
        <end position="337"/>
    </location>
</feature>
<feature type="region of interest" description="Disordered" evidence="1">
    <location>
        <begin position="308"/>
        <end position="337"/>
    </location>
</feature>
<accession>A0A7E5WGB6</accession>
<feature type="signal peptide" evidence="2">
    <location>
        <begin position="1"/>
        <end position="22"/>
    </location>
</feature>
<protein>
    <submittedName>
        <fullName evidence="4">Uncharacterized protein</fullName>
    </submittedName>
</protein>
<feature type="compositionally biased region" description="Basic and acidic residues" evidence="1">
    <location>
        <begin position="146"/>
        <end position="159"/>
    </location>
</feature>
<feature type="chain" id="PRO_5028881939" evidence="2">
    <location>
        <begin position="23"/>
        <end position="780"/>
    </location>
</feature>
<gene>
    <name evidence="4" type="primary">LOC113502392</name>
</gene>
<feature type="region of interest" description="Disordered" evidence="1">
    <location>
        <begin position="138"/>
        <end position="165"/>
    </location>
</feature>
<feature type="compositionally biased region" description="Basic residues" evidence="1">
    <location>
        <begin position="697"/>
        <end position="714"/>
    </location>
</feature>
<feature type="region of interest" description="Disordered" evidence="1">
    <location>
        <begin position="502"/>
        <end position="560"/>
    </location>
</feature>